<proteinExistence type="predicted"/>
<organism evidence="2 3">
    <name type="scientific">Cladobotryum mycophilum</name>
    <dbReference type="NCBI Taxonomy" id="491253"/>
    <lineage>
        <taxon>Eukaryota</taxon>
        <taxon>Fungi</taxon>
        <taxon>Dikarya</taxon>
        <taxon>Ascomycota</taxon>
        <taxon>Pezizomycotina</taxon>
        <taxon>Sordariomycetes</taxon>
        <taxon>Hypocreomycetidae</taxon>
        <taxon>Hypocreales</taxon>
        <taxon>Hypocreaceae</taxon>
        <taxon>Cladobotryum</taxon>
    </lineage>
</organism>
<gene>
    <name evidence="2" type="ORF">PT974_06864</name>
</gene>
<evidence type="ECO:0000256" key="1">
    <source>
        <dbReference type="SAM" id="Phobius"/>
    </source>
</evidence>
<sequence length="277" mass="30593">MTSPRELDGTALLARDQSNTTDMASIEAAPGVDIELDGHLGLAQLPAGDGIYQIAAVFPEGAAYVNSKRHERLLALWRDIKNAEKSNNSQTAFNLFQLYSKELDEYYHSLVLQRQVNSFARPNKGILGQYLREASLKLQDPSAYLADGDQHWVNLHYFGKLDVLGRGLLDYKSVRSIFQLFPANIIDGTYAQYILLGDEPVYVIKMFLLLWATLIFFCGPVVVLSLGMIKSSVAIAIFYGSMVILACLVSTLMFDFPVAMTMTLGVAALLGNAILRS</sequence>
<protein>
    <submittedName>
        <fullName evidence="2">Uncharacterized protein</fullName>
    </submittedName>
</protein>
<dbReference type="Proteomes" id="UP001338125">
    <property type="component" value="Unassembled WGS sequence"/>
</dbReference>
<accession>A0ABR0SMM9</accession>
<keyword evidence="3" id="KW-1185">Reference proteome</keyword>
<evidence type="ECO:0000313" key="3">
    <source>
        <dbReference type="Proteomes" id="UP001338125"/>
    </source>
</evidence>
<reference evidence="2 3" key="1">
    <citation type="submission" date="2024-01" db="EMBL/GenBank/DDBJ databases">
        <title>Complete genome of Cladobotryum mycophilum ATHUM6906.</title>
        <authorList>
            <person name="Christinaki A.C."/>
            <person name="Myridakis A.I."/>
            <person name="Kouvelis V.N."/>
        </authorList>
    </citation>
    <scope>NUCLEOTIDE SEQUENCE [LARGE SCALE GENOMIC DNA]</scope>
    <source>
        <strain evidence="2 3">ATHUM6906</strain>
    </source>
</reference>
<evidence type="ECO:0000313" key="2">
    <source>
        <dbReference type="EMBL" id="KAK5993433.1"/>
    </source>
</evidence>
<keyword evidence="1" id="KW-0812">Transmembrane</keyword>
<feature type="transmembrane region" description="Helical" evidence="1">
    <location>
        <begin position="202"/>
        <end position="226"/>
    </location>
</feature>
<keyword evidence="1" id="KW-0472">Membrane</keyword>
<comment type="caution">
    <text evidence="2">The sequence shown here is derived from an EMBL/GenBank/DDBJ whole genome shotgun (WGS) entry which is preliminary data.</text>
</comment>
<keyword evidence="1" id="KW-1133">Transmembrane helix</keyword>
<name>A0ABR0SMM9_9HYPO</name>
<dbReference type="EMBL" id="JAVFKD010000012">
    <property type="protein sequence ID" value="KAK5993433.1"/>
    <property type="molecule type" value="Genomic_DNA"/>
</dbReference>
<feature type="transmembrane region" description="Helical" evidence="1">
    <location>
        <begin position="258"/>
        <end position="275"/>
    </location>
</feature>
<feature type="transmembrane region" description="Helical" evidence="1">
    <location>
        <begin position="233"/>
        <end position="252"/>
    </location>
</feature>